<reference evidence="1 2" key="1">
    <citation type="submission" date="2016-10" db="EMBL/GenBank/DDBJ databases">
        <authorList>
            <person name="de Groot N.N."/>
        </authorList>
    </citation>
    <scope>NUCLEOTIDE SEQUENCE [LARGE SCALE GENOMIC DNA]</scope>
    <source>
        <strain evidence="1 2">DSM 21771</strain>
    </source>
</reference>
<evidence type="ECO:0000313" key="2">
    <source>
        <dbReference type="Proteomes" id="UP000198853"/>
    </source>
</evidence>
<gene>
    <name evidence="1" type="ORF">SAMN04488123_12334</name>
</gene>
<feature type="non-terminal residue" evidence="1">
    <location>
        <position position="1"/>
    </location>
</feature>
<name>A0A1G8S7B3_9BACI</name>
<evidence type="ECO:0000313" key="1">
    <source>
        <dbReference type="EMBL" id="SDJ25099.1"/>
    </source>
</evidence>
<dbReference type="AlphaFoldDB" id="A0A1G8S7B3"/>
<dbReference type="EMBL" id="FNEN01000023">
    <property type="protein sequence ID" value="SDJ25099.1"/>
    <property type="molecule type" value="Genomic_DNA"/>
</dbReference>
<dbReference type="Proteomes" id="UP000198853">
    <property type="component" value="Unassembled WGS sequence"/>
</dbReference>
<organism evidence="1 2">
    <name type="scientific">Natribacillus halophilus</name>
    <dbReference type="NCBI Taxonomy" id="549003"/>
    <lineage>
        <taxon>Bacteria</taxon>
        <taxon>Bacillati</taxon>
        <taxon>Bacillota</taxon>
        <taxon>Bacilli</taxon>
        <taxon>Bacillales</taxon>
        <taxon>Bacillaceae</taxon>
        <taxon>Natribacillus</taxon>
    </lineage>
</organism>
<protein>
    <submittedName>
        <fullName evidence="1">Uncharacterized protein</fullName>
    </submittedName>
</protein>
<sequence>PKSRASRSKRDQKRVVIPQKQGISLQEGPEARCYTPKAGYLAPRGTKNHVVIPRTTGIEPIREGDVISLGLVLERRFLFPLKIVLL</sequence>
<accession>A0A1G8S7B3</accession>
<keyword evidence="2" id="KW-1185">Reference proteome</keyword>
<proteinExistence type="predicted"/>